<keyword evidence="2" id="KW-1185">Reference proteome</keyword>
<organism evidence="1 2">
    <name type="scientific">Crenichthys baileyi</name>
    <name type="common">White River springfish</name>
    <dbReference type="NCBI Taxonomy" id="28760"/>
    <lineage>
        <taxon>Eukaryota</taxon>
        <taxon>Metazoa</taxon>
        <taxon>Chordata</taxon>
        <taxon>Craniata</taxon>
        <taxon>Vertebrata</taxon>
        <taxon>Euteleostomi</taxon>
        <taxon>Actinopterygii</taxon>
        <taxon>Neopterygii</taxon>
        <taxon>Teleostei</taxon>
        <taxon>Neoteleostei</taxon>
        <taxon>Acanthomorphata</taxon>
        <taxon>Ovalentaria</taxon>
        <taxon>Atherinomorphae</taxon>
        <taxon>Cyprinodontiformes</taxon>
        <taxon>Goodeidae</taxon>
        <taxon>Crenichthys</taxon>
    </lineage>
</organism>
<sequence>MDSFSGLDSSLSVLELELVHWAALVRVSPIEPPGKFKNRTNCSKNSTVCHFSSALVETTWLLERRPQVRSCFLRTLTIKYCLTINTYYCEWSLSFIMLHHCYLQQLNIVCL</sequence>
<evidence type="ECO:0000313" key="2">
    <source>
        <dbReference type="Proteomes" id="UP001311232"/>
    </source>
</evidence>
<comment type="caution">
    <text evidence="1">The sequence shown here is derived from an EMBL/GenBank/DDBJ whole genome shotgun (WGS) entry which is preliminary data.</text>
</comment>
<gene>
    <name evidence="1" type="ORF">CRENBAI_011417</name>
</gene>
<dbReference type="AlphaFoldDB" id="A0AAV9SKL8"/>
<name>A0AAV9SKL8_9TELE</name>
<accession>A0AAV9SKL8</accession>
<protein>
    <submittedName>
        <fullName evidence="1">Uncharacterized protein</fullName>
    </submittedName>
</protein>
<evidence type="ECO:0000313" key="1">
    <source>
        <dbReference type="EMBL" id="KAK5621830.1"/>
    </source>
</evidence>
<reference evidence="1 2" key="1">
    <citation type="submission" date="2021-06" db="EMBL/GenBank/DDBJ databases">
        <authorList>
            <person name="Palmer J.M."/>
        </authorList>
    </citation>
    <scope>NUCLEOTIDE SEQUENCE [LARGE SCALE GENOMIC DNA]</scope>
    <source>
        <strain evidence="1 2">MEX-2019</strain>
        <tissue evidence="1">Muscle</tissue>
    </source>
</reference>
<proteinExistence type="predicted"/>
<dbReference type="EMBL" id="JAHHUM010000292">
    <property type="protein sequence ID" value="KAK5621830.1"/>
    <property type="molecule type" value="Genomic_DNA"/>
</dbReference>
<dbReference type="Proteomes" id="UP001311232">
    <property type="component" value="Unassembled WGS sequence"/>
</dbReference>